<evidence type="ECO:0000256" key="1">
    <source>
        <dbReference type="SAM" id="MobiDB-lite"/>
    </source>
</evidence>
<organism evidence="2 3">
    <name type="scientific">Cypionkella sinensis</name>
    <dbReference type="NCBI Taxonomy" id="1756043"/>
    <lineage>
        <taxon>Bacteria</taxon>
        <taxon>Pseudomonadati</taxon>
        <taxon>Pseudomonadota</taxon>
        <taxon>Alphaproteobacteria</taxon>
        <taxon>Rhodobacterales</taxon>
        <taxon>Paracoccaceae</taxon>
        <taxon>Cypionkella</taxon>
    </lineage>
</organism>
<dbReference type="EMBL" id="JBHRTO010000001">
    <property type="protein sequence ID" value="MFC3180388.1"/>
    <property type="molecule type" value="Genomic_DNA"/>
</dbReference>
<dbReference type="RefSeq" id="WP_380072012.1">
    <property type="nucleotide sequence ID" value="NZ_JBHRTO010000001.1"/>
</dbReference>
<feature type="region of interest" description="Disordered" evidence="1">
    <location>
        <begin position="28"/>
        <end position="67"/>
    </location>
</feature>
<keyword evidence="3" id="KW-1185">Reference proteome</keyword>
<dbReference type="Proteomes" id="UP001595547">
    <property type="component" value="Unassembled WGS sequence"/>
</dbReference>
<sequence length="67" mass="7588">MDRIINMILNKLLGRLVNTAVNKGVDYAARRGKSPDQMTPEELQQARAGKDLAKRARQAAKLTRRIR</sequence>
<evidence type="ECO:0000313" key="2">
    <source>
        <dbReference type="EMBL" id="MFC3180388.1"/>
    </source>
</evidence>
<feature type="compositionally biased region" description="Basic residues" evidence="1">
    <location>
        <begin position="55"/>
        <end position="67"/>
    </location>
</feature>
<evidence type="ECO:0000313" key="3">
    <source>
        <dbReference type="Proteomes" id="UP001595547"/>
    </source>
</evidence>
<protein>
    <recommendedName>
        <fullName evidence="4">CsbD family protein</fullName>
    </recommendedName>
</protein>
<name>A0ABV7J2P6_9RHOB</name>
<comment type="caution">
    <text evidence="2">The sequence shown here is derived from an EMBL/GenBank/DDBJ whole genome shotgun (WGS) entry which is preliminary data.</text>
</comment>
<evidence type="ECO:0008006" key="4">
    <source>
        <dbReference type="Google" id="ProtNLM"/>
    </source>
</evidence>
<gene>
    <name evidence="2" type="ORF">ACFOGH_05270</name>
</gene>
<proteinExistence type="predicted"/>
<reference evidence="3" key="1">
    <citation type="journal article" date="2019" name="Int. J. Syst. Evol. Microbiol.">
        <title>The Global Catalogue of Microorganisms (GCM) 10K type strain sequencing project: providing services to taxonomists for standard genome sequencing and annotation.</title>
        <authorList>
            <consortium name="The Broad Institute Genomics Platform"/>
            <consortium name="The Broad Institute Genome Sequencing Center for Infectious Disease"/>
            <person name="Wu L."/>
            <person name="Ma J."/>
        </authorList>
    </citation>
    <scope>NUCLEOTIDE SEQUENCE [LARGE SCALE GENOMIC DNA]</scope>
    <source>
        <strain evidence="3">KCTC 52039</strain>
    </source>
</reference>
<accession>A0ABV7J2P6</accession>